<name>A0AC35U4F5_9BILA</name>
<organism evidence="1 2">
    <name type="scientific">Rhabditophanes sp. KR3021</name>
    <dbReference type="NCBI Taxonomy" id="114890"/>
    <lineage>
        <taxon>Eukaryota</taxon>
        <taxon>Metazoa</taxon>
        <taxon>Ecdysozoa</taxon>
        <taxon>Nematoda</taxon>
        <taxon>Chromadorea</taxon>
        <taxon>Rhabditida</taxon>
        <taxon>Tylenchina</taxon>
        <taxon>Panagrolaimomorpha</taxon>
        <taxon>Strongyloidoidea</taxon>
        <taxon>Alloionematidae</taxon>
        <taxon>Rhabditophanes</taxon>
    </lineage>
</organism>
<dbReference type="Proteomes" id="UP000095286">
    <property type="component" value="Unplaced"/>
</dbReference>
<reference evidence="2" key="1">
    <citation type="submission" date="2016-11" db="UniProtKB">
        <authorList>
            <consortium name="WormBaseParasite"/>
        </authorList>
    </citation>
    <scope>IDENTIFICATION</scope>
    <source>
        <strain evidence="2">KR3021</strain>
    </source>
</reference>
<dbReference type="WBParaSite" id="RSKR_0000739600.1">
    <property type="protein sequence ID" value="RSKR_0000739600.1"/>
    <property type="gene ID" value="RSKR_0000739600"/>
</dbReference>
<accession>A0AC35U4F5</accession>
<protein>
    <submittedName>
        <fullName evidence="2">ShKT domain-containing protein</fullName>
    </submittedName>
</protein>
<proteinExistence type="predicted"/>
<evidence type="ECO:0000313" key="2">
    <source>
        <dbReference type="WBParaSite" id="RSKR_0000739600.1"/>
    </source>
</evidence>
<evidence type="ECO:0000313" key="1">
    <source>
        <dbReference type="Proteomes" id="UP000095286"/>
    </source>
</evidence>
<sequence length="616" mass="68847">MKILGILLLFLSYSTSIQGTSISNVIDLACKRNPNLSICKNETQPSTTEPPVERIGRKKAVNETVGGNIAFGSQNHKITRTQQAHLRALNSKILALDRNPFVEEGVLRDEEVKPVEDTRSGLRLGGKEDEAAIAEFDRAQEKKTGEKVREKGRIDSETESNTDKDYDSNGGFTKQTSIEPSTSEGGHSHSHGSFETETTDSNFEGGNTEFGSRQTPTEKGLNYYCNKYEENYIYYCRTEAVRATIDKRIIYKFCPSYEANCPVKANEYKKAQATSSTPAVESEVFSVFTGGEGEETPHNLKKVRELKEAIKRFPCTPDCDSSLHKHCTASCKCDYIYPIVQKFCNPPPVPFFLNTCRLWYHGCPKYEKYHYASQYVYSKAEKGKRLPGPSIPPTHNSDETILPTEPVPDPFDTHPSARLSEFTDFARGAKTSRTGPRAETRGAATKRGQFTREMFEQQERDIARVHSNSHRSSTDKPVQGVSRQGHNKKSRARALDSANIAVPQKDVLPMAGEPTGDYHQFDHMTDAHGVAHTARSRSPFTKPGLWEANPDNPHNRDHANKYWYHPESVHADWLNGQATWGAHWAVPAFGVGGTDGFSAVHFPTIGNFLNIPDDYD</sequence>